<reference evidence="2 3" key="1">
    <citation type="journal article" date="2014" name="BMC Genomics">
        <title>Genome sequencing of four Aureobasidium pullulans varieties: biotechnological potential, stress tolerance, and description of new species.</title>
        <authorList>
            <person name="Gostin Ar C."/>
            <person name="Ohm R.A."/>
            <person name="Kogej T."/>
            <person name="Sonjak S."/>
            <person name="Turk M."/>
            <person name="Zajc J."/>
            <person name="Zalar P."/>
            <person name="Grube M."/>
            <person name="Sun H."/>
            <person name="Han J."/>
            <person name="Sharma A."/>
            <person name="Chiniquy J."/>
            <person name="Ngan C.Y."/>
            <person name="Lipzen A."/>
            <person name="Barry K."/>
            <person name="Grigoriev I.V."/>
            <person name="Gunde-Cimerman N."/>
        </authorList>
    </citation>
    <scope>NUCLEOTIDE SEQUENCE [LARGE SCALE GENOMIC DNA]</scope>
    <source>
        <strain evidence="2 3">EXF-150</strain>
    </source>
</reference>
<evidence type="ECO:0000313" key="2">
    <source>
        <dbReference type="EMBL" id="KEQ80855.1"/>
    </source>
</evidence>
<dbReference type="HOGENOM" id="CLU_582638_0_0_1"/>
<feature type="region of interest" description="Disordered" evidence="1">
    <location>
        <begin position="230"/>
        <end position="250"/>
    </location>
</feature>
<dbReference type="OrthoDB" id="3915128at2759"/>
<dbReference type="GeneID" id="40751731"/>
<name>A0A074X5R9_AURPU</name>
<sequence>MRVLPPNWEGIHPAYPSRPSPFNESALTKAPFWAGGAGAVAAAIMLVTKRSPSAGLKTAAWTTLLFGIPTTALERYAGHTIAKPYLESKGCEVPKQKIIDRPFAIDADNYILVGGLLGIGAAASVRKPWGVTGWQRWLGAFSCGSFVGASFNQVYHYSTTPTLMETIARQQSQRMMWREDVKRFVESRAFTESRLSPDNPKQPGMTSMNDMLKNVGGSNNAMVRAMHAAAEEAAQAAQEEDVDEKDPQPHFSEMREGERVFFPEPNYKWQPGTDGVEQIESHIQTLKERRSRLANEASMLFYTLASKQNDLYLTDKDDFEREQRRVDAELMGHLHTQTYLEISRLDWCIADSQKTRLQLKALENGQQWLPQKPEIEPIPQHARRLLDDFDHENEVARAEMDMLSEQAVAALQDPGLGAIDMTTGKVVDDPHAQIKKDLQELKRVQKESVMIREAITKLREEMGIEKADD</sequence>
<protein>
    <submittedName>
        <fullName evidence="2">Uncharacterized protein</fullName>
    </submittedName>
</protein>
<evidence type="ECO:0000256" key="1">
    <source>
        <dbReference type="SAM" id="MobiDB-lite"/>
    </source>
</evidence>
<keyword evidence="3" id="KW-1185">Reference proteome</keyword>
<evidence type="ECO:0000313" key="3">
    <source>
        <dbReference type="Proteomes" id="UP000030706"/>
    </source>
</evidence>
<dbReference type="RefSeq" id="XP_029757042.1">
    <property type="nucleotide sequence ID" value="XM_029909425.1"/>
</dbReference>
<dbReference type="Proteomes" id="UP000030706">
    <property type="component" value="Unassembled WGS sequence"/>
</dbReference>
<gene>
    <name evidence="2" type="ORF">M438DRAFT_399584</name>
</gene>
<proteinExistence type="predicted"/>
<organism evidence="2 3">
    <name type="scientific">Aureobasidium pullulans EXF-150</name>
    <dbReference type="NCBI Taxonomy" id="1043002"/>
    <lineage>
        <taxon>Eukaryota</taxon>
        <taxon>Fungi</taxon>
        <taxon>Dikarya</taxon>
        <taxon>Ascomycota</taxon>
        <taxon>Pezizomycotina</taxon>
        <taxon>Dothideomycetes</taxon>
        <taxon>Dothideomycetidae</taxon>
        <taxon>Dothideales</taxon>
        <taxon>Saccotheciaceae</taxon>
        <taxon>Aureobasidium</taxon>
    </lineage>
</organism>
<dbReference type="AlphaFoldDB" id="A0A074X5R9"/>
<dbReference type="EMBL" id="KL584995">
    <property type="protein sequence ID" value="KEQ80855.1"/>
    <property type="molecule type" value="Genomic_DNA"/>
</dbReference>
<accession>A0A074X5R9</accession>